<evidence type="ECO:0000259" key="8">
    <source>
        <dbReference type="PROSITE" id="PS50850"/>
    </source>
</evidence>
<keyword evidence="2" id="KW-0813">Transport</keyword>
<evidence type="ECO:0000256" key="5">
    <source>
        <dbReference type="ARBA" id="ARBA00022989"/>
    </source>
</evidence>
<dbReference type="InterPro" id="IPR011701">
    <property type="entry name" value="MFS"/>
</dbReference>
<dbReference type="EMBL" id="MCHY01000011">
    <property type="protein sequence ID" value="RKD21744.1"/>
    <property type="molecule type" value="Genomic_DNA"/>
</dbReference>
<feature type="transmembrane region" description="Helical" evidence="7">
    <location>
        <begin position="40"/>
        <end position="59"/>
    </location>
</feature>
<keyword evidence="3" id="KW-1003">Cell membrane</keyword>
<feature type="transmembrane region" description="Helical" evidence="7">
    <location>
        <begin position="354"/>
        <end position="371"/>
    </location>
</feature>
<protein>
    <recommendedName>
        <fullName evidence="8">Major facilitator superfamily (MFS) profile domain-containing protein</fullName>
    </recommendedName>
</protein>
<feature type="transmembrane region" description="Helical" evidence="7">
    <location>
        <begin position="233"/>
        <end position="253"/>
    </location>
</feature>
<reference evidence="9 10" key="1">
    <citation type="submission" date="2016-08" db="EMBL/GenBank/DDBJ databases">
        <title>Novel Firmicute Genomes.</title>
        <authorList>
            <person name="Poppleton D.I."/>
            <person name="Gribaldo S."/>
        </authorList>
    </citation>
    <scope>NUCLEOTIDE SEQUENCE [LARGE SCALE GENOMIC DNA]</scope>
    <source>
        <strain evidence="9 10">RAOx-1</strain>
    </source>
</reference>
<dbReference type="PROSITE" id="PS00216">
    <property type="entry name" value="SUGAR_TRANSPORT_1"/>
    <property type="match status" value="1"/>
</dbReference>
<dbReference type="PANTHER" id="PTHR23521">
    <property type="entry name" value="TRANSPORTER MFS SUPERFAMILY"/>
    <property type="match status" value="1"/>
</dbReference>
<feature type="transmembrane region" description="Helical" evidence="7">
    <location>
        <begin position="156"/>
        <end position="174"/>
    </location>
</feature>
<dbReference type="GO" id="GO:0022857">
    <property type="term" value="F:transmembrane transporter activity"/>
    <property type="evidence" value="ECO:0007669"/>
    <property type="project" value="InterPro"/>
</dbReference>
<dbReference type="SUPFAM" id="SSF103473">
    <property type="entry name" value="MFS general substrate transporter"/>
    <property type="match status" value="1"/>
</dbReference>
<keyword evidence="10" id="KW-1185">Reference proteome</keyword>
<dbReference type="RefSeq" id="WP_120190860.1">
    <property type="nucleotide sequence ID" value="NZ_MCHY01000011.1"/>
</dbReference>
<feature type="domain" description="Major facilitator superfamily (MFS) profile" evidence="8">
    <location>
        <begin position="5"/>
        <end position="378"/>
    </location>
</feature>
<dbReference type="AlphaFoldDB" id="A0A419SEU9"/>
<feature type="transmembrane region" description="Helical" evidence="7">
    <location>
        <begin position="289"/>
        <end position="312"/>
    </location>
</feature>
<dbReference type="InterPro" id="IPR047200">
    <property type="entry name" value="MFS_YcaD-like"/>
</dbReference>
<evidence type="ECO:0000256" key="3">
    <source>
        <dbReference type="ARBA" id="ARBA00022475"/>
    </source>
</evidence>
<dbReference type="CDD" id="cd17477">
    <property type="entry name" value="MFS_YcaD_like"/>
    <property type="match status" value="1"/>
</dbReference>
<gene>
    <name evidence="9" type="ORF">BEP19_14050</name>
</gene>
<dbReference type="Gene3D" id="1.20.1250.20">
    <property type="entry name" value="MFS general substrate transporter like domains"/>
    <property type="match status" value="2"/>
</dbReference>
<dbReference type="PROSITE" id="PS50850">
    <property type="entry name" value="MFS"/>
    <property type="match status" value="1"/>
</dbReference>
<evidence type="ECO:0000313" key="9">
    <source>
        <dbReference type="EMBL" id="RKD21744.1"/>
    </source>
</evidence>
<evidence type="ECO:0000313" key="10">
    <source>
        <dbReference type="Proteomes" id="UP000284219"/>
    </source>
</evidence>
<dbReference type="Proteomes" id="UP000284219">
    <property type="component" value="Unassembled WGS sequence"/>
</dbReference>
<sequence>MESRKFFTLVLAIAIAGMSQGLTLPLLSIMIETAGYSSTLNGWNAAALYIGMFFASFFVEKPLRRFGYKKMLLFGVIVVFIASAMIPFWEHLWWWFMLRFMIGVGDSALHYTSQLWITSSSPAHLRGRSISIYGLAYGSGFMIGPFGVNLSFINEYLPFIVVCALYFISFLFVIRLENEFPAQVEQRSRVGSYRTAFAIGWFALIPAFMYGYLEAVLNGSFPIYALRTGIGAEWVPIILFSFAAGGIITQLPLGMLSDRIGRKKVLMGAALIGSLAFLAVPLMDGQVSGILILAILAGSVVGSFFSLGLAFLADTLPGRLLPTGNALAAILFSIGSIIGPSVTGTGIEHIHPNSLFYSLSLVFIVYFLLGLRPSKSSGSYKQPLKGCEP</sequence>
<dbReference type="InterPro" id="IPR020846">
    <property type="entry name" value="MFS_dom"/>
</dbReference>
<dbReference type="OrthoDB" id="478565at2"/>
<accession>A0A419SEU9</accession>
<evidence type="ECO:0000256" key="7">
    <source>
        <dbReference type="SAM" id="Phobius"/>
    </source>
</evidence>
<name>A0A419SEU9_9BACL</name>
<feature type="transmembrane region" description="Helical" evidence="7">
    <location>
        <begin position="324"/>
        <end position="342"/>
    </location>
</feature>
<feature type="transmembrane region" description="Helical" evidence="7">
    <location>
        <begin position="265"/>
        <end position="283"/>
    </location>
</feature>
<evidence type="ECO:0000256" key="1">
    <source>
        <dbReference type="ARBA" id="ARBA00004651"/>
    </source>
</evidence>
<dbReference type="InterPro" id="IPR005829">
    <property type="entry name" value="Sugar_transporter_CS"/>
</dbReference>
<keyword evidence="5 7" id="KW-1133">Transmembrane helix</keyword>
<comment type="caution">
    <text evidence="9">The sequence shown here is derived from an EMBL/GenBank/DDBJ whole genome shotgun (WGS) entry which is preliminary data.</text>
</comment>
<feature type="transmembrane region" description="Helical" evidence="7">
    <location>
        <begin position="195"/>
        <end position="213"/>
    </location>
</feature>
<dbReference type="InterPro" id="IPR036259">
    <property type="entry name" value="MFS_trans_sf"/>
</dbReference>
<dbReference type="GO" id="GO:0005886">
    <property type="term" value="C:plasma membrane"/>
    <property type="evidence" value="ECO:0007669"/>
    <property type="project" value="UniProtKB-SubCell"/>
</dbReference>
<dbReference type="Pfam" id="PF07690">
    <property type="entry name" value="MFS_1"/>
    <property type="match status" value="1"/>
</dbReference>
<proteinExistence type="predicted"/>
<feature type="transmembrane region" description="Helical" evidence="7">
    <location>
        <begin position="71"/>
        <end position="89"/>
    </location>
</feature>
<keyword evidence="4 7" id="KW-0812">Transmembrane</keyword>
<evidence type="ECO:0000256" key="4">
    <source>
        <dbReference type="ARBA" id="ARBA00022692"/>
    </source>
</evidence>
<dbReference type="PANTHER" id="PTHR23521:SF2">
    <property type="entry name" value="TRANSPORTER MFS SUPERFAMILY"/>
    <property type="match status" value="1"/>
</dbReference>
<organism evidence="9 10">
    <name type="scientific">Ammoniphilus oxalaticus</name>
    <dbReference type="NCBI Taxonomy" id="66863"/>
    <lineage>
        <taxon>Bacteria</taxon>
        <taxon>Bacillati</taxon>
        <taxon>Bacillota</taxon>
        <taxon>Bacilli</taxon>
        <taxon>Bacillales</taxon>
        <taxon>Paenibacillaceae</taxon>
        <taxon>Aneurinibacillus group</taxon>
        <taxon>Ammoniphilus</taxon>
    </lineage>
</organism>
<comment type="subcellular location">
    <subcellularLocation>
        <location evidence="1">Cell membrane</location>
        <topology evidence="1">Multi-pass membrane protein</topology>
    </subcellularLocation>
</comment>
<evidence type="ECO:0000256" key="2">
    <source>
        <dbReference type="ARBA" id="ARBA00022448"/>
    </source>
</evidence>
<keyword evidence="6 7" id="KW-0472">Membrane</keyword>
<evidence type="ECO:0000256" key="6">
    <source>
        <dbReference type="ARBA" id="ARBA00023136"/>
    </source>
</evidence>